<evidence type="ECO:0000313" key="2">
    <source>
        <dbReference type="Proteomes" id="UP000886523"/>
    </source>
</evidence>
<protein>
    <submittedName>
        <fullName evidence="1">Uncharacterized protein</fullName>
    </submittedName>
</protein>
<gene>
    <name evidence="1" type="ORF">BS47DRAFT_1305944</name>
</gene>
<dbReference type="AlphaFoldDB" id="A0A9P6AHR6"/>
<dbReference type="SUPFAM" id="SSF53098">
    <property type="entry name" value="Ribonuclease H-like"/>
    <property type="match status" value="1"/>
</dbReference>
<dbReference type="EMBL" id="MU129131">
    <property type="protein sequence ID" value="KAF9505948.1"/>
    <property type="molecule type" value="Genomic_DNA"/>
</dbReference>
<evidence type="ECO:0000313" key="1">
    <source>
        <dbReference type="EMBL" id="KAF9505948.1"/>
    </source>
</evidence>
<proteinExistence type="predicted"/>
<comment type="caution">
    <text evidence="1">The sequence shown here is derived from an EMBL/GenBank/DDBJ whole genome shotgun (WGS) entry which is preliminary data.</text>
</comment>
<keyword evidence="2" id="KW-1185">Reference proteome</keyword>
<reference evidence="1" key="1">
    <citation type="journal article" date="2020" name="Nat. Commun.">
        <title>Large-scale genome sequencing of mycorrhizal fungi provides insights into the early evolution of symbiotic traits.</title>
        <authorList>
            <person name="Miyauchi S."/>
            <person name="Kiss E."/>
            <person name="Kuo A."/>
            <person name="Drula E."/>
            <person name="Kohler A."/>
            <person name="Sanchez-Garcia M."/>
            <person name="Morin E."/>
            <person name="Andreopoulos B."/>
            <person name="Barry K.W."/>
            <person name="Bonito G."/>
            <person name="Buee M."/>
            <person name="Carver A."/>
            <person name="Chen C."/>
            <person name="Cichocki N."/>
            <person name="Clum A."/>
            <person name="Culley D."/>
            <person name="Crous P.W."/>
            <person name="Fauchery L."/>
            <person name="Girlanda M."/>
            <person name="Hayes R.D."/>
            <person name="Keri Z."/>
            <person name="LaButti K."/>
            <person name="Lipzen A."/>
            <person name="Lombard V."/>
            <person name="Magnuson J."/>
            <person name="Maillard F."/>
            <person name="Murat C."/>
            <person name="Nolan M."/>
            <person name="Ohm R.A."/>
            <person name="Pangilinan J."/>
            <person name="Pereira M.F."/>
            <person name="Perotto S."/>
            <person name="Peter M."/>
            <person name="Pfister S."/>
            <person name="Riley R."/>
            <person name="Sitrit Y."/>
            <person name="Stielow J.B."/>
            <person name="Szollosi G."/>
            <person name="Zifcakova L."/>
            <person name="Stursova M."/>
            <person name="Spatafora J.W."/>
            <person name="Tedersoo L."/>
            <person name="Vaario L.M."/>
            <person name="Yamada A."/>
            <person name="Yan M."/>
            <person name="Wang P."/>
            <person name="Xu J."/>
            <person name="Bruns T."/>
            <person name="Baldrian P."/>
            <person name="Vilgalys R."/>
            <person name="Dunand C."/>
            <person name="Henrissat B."/>
            <person name="Grigoriev I.V."/>
            <person name="Hibbett D."/>
            <person name="Nagy L.G."/>
            <person name="Martin F.M."/>
        </authorList>
    </citation>
    <scope>NUCLEOTIDE SEQUENCE</scope>
    <source>
        <strain evidence="1">UP504</strain>
    </source>
</reference>
<dbReference type="InterPro" id="IPR012337">
    <property type="entry name" value="RNaseH-like_sf"/>
</dbReference>
<dbReference type="Proteomes" id="UP000886523">
    <property type="component" value="Unassembled WGS sequence"/>
</dbReference>
<accession>A0A9P6AHR6</accession>
<name>A0A9P6AHR6_9AGAM</name>
<organism evidence="1 2">
    <name type="scientific">Hydnum rufescens UP504</name>
    <dbReference type="NCBI Taxonomy" id="1448309"/>
    <lineage>
        <taxon>Eukaryota</taxon>
        <taxon>Fungi</taxon>
        <taxon>Dikarya</taxon>
        <taxon>Basidiomycota</taxon>
        <taxon>Agaricomycotina</taxon>
        <taxon>Agaricomycetes</taxon>
        <taxon>Cantharellales</taxon>
        <taxon>Hydnaceae</taxon>
        <taxon>Hydnum</taxon>
    </lineage>
</organism>
<sequence length="142" mass="16217">MFSQAVPNLELLCDVDTQWDSIEDFFTLCKYHDNASKNLTDPEWKTLEEVVEILLYPHDVQQLMSGKVTPTLTGVLPAFQGLQNCWEGLLATVTPTKKHYIIEGMEWLNKYHKKAGRTLAYTMAMGVYLAMLTHSFNTPMTL</sequence>
<dbReference type="OrthoDB" id="2790258at2759"/>